<dbReference type="GO" id="GO:0003723">
    <property type="term" value="F:RNA binding"/>
    <property type="evidence" value="ECO:0007669"/>
    <property type="project" value="UniProtKB-KW"/>
</dbReference>
<evidence type="ECO:0000259" key="5">
    <source>
        <dbReference type="SMART" id="SM00363"/>
    </source>
</evidence>
<dbReference type="OrthoDB" id="9807213at2"/>
<dbReference type="SMART" id="SM00363">
    <property type="entry name" value="S4"/>
    <property type="match status" value="1"/>
</dbReference>
<proteinExistence type="inferred from homology"/>
<feature type="domain" description="RNA-binding S4" evidence="5">
    <location>
        <begin position="3"/>
        <end position="60"/>
    </location>
</feature>
<dbReference type="InterPro" id="IPR020094">
    <property type="entry name" value="TruA/RsuA/RluB/E/F_N"/>
</dbReference>
<organism evidence="6 7">
    <name type="scientific">Gracilibacillus dipsosauri</name>
    <dbReference type="NCBI Taxonomy" id="178340"/>
    <lineage>
        <taxon>Bacteria</taxon>
        <taxon>Bacillati</taxon>
        <taxon>Bacillota</taxon>
        <taxon>Bacilli</taxon>
        <taxon>Bacillales</taxon>
        <taxon>Bacillaceae</taxon>
        <taxon>Gracilibacillus</taxon>
    </lineage>
</organism>
<keyword evidence="2 4" id="KW-0413">Isomerase</keyword>
<dbReference type="SUPFAM" id="SSF55120">
    <property type="entry name" value="Pseudouridine synthase"/>
    <property type="match status" value="1"/>
</dbReference>
<sequence length="243" mass="27984">MSERLQKVIAKSGITSRRKAEKLIEEGKVKVNGKVITELGVKVTDSDQIEVNNIPIEKEKPVYFLFYKPRGVISSVSDDKDRKTVVDFFEEFEQRIFPVGRLDYDTSGLIIMTNDGDFMNVLLHPRYKMDKEYIVKTKGIPANEALKTFKKGIRSEGDILKAKQVKIMSVDKKKQTAIVKVILHQGKNRQIRRMFDAINCPVMKLRRERLAFLTLDGLQPGEYRELKPQEISDLKKLAQKIVK</sequence>
<evidence type="ECO:0000256" key="3">
    <source>
        <dbReference type="PROSITE-ProRule" id="PRU00182"/>
    </source>
</evidence>
<dbReference type="CDD" id="cd00165">
    <property type="entry name" value="S4"/>
    <property type="match status" value="1"/>
</dbReference>
<dbReference type="Proteomes" id="UP000245624">
    <property type="component" value="Unassembled WGS sequence"/>
</dbReference>
<dbReference type="PANTHER" id="PTHR47683:SF2">
    <property type="entry name" value="RNA-BINDING S4 DOMAIN-CONTAINING PROTEIN"/>
    <property type="match status" value="1"/>
</dbReference>
<keyword evidence="7" id="KW-1185">Reference proteome</keyword>
<dbReference type="CDD" id="cd02870">
    <property type="entry name" value="PseudoU_synth_RsuA_like"/>
    <property type="match status" value="1"/>
</dbReference>
<dbReference type="InterPro" id="IPR006145">
    <property type="entry name" value="PsdUridine_synth_RsuA/RluA"/>
</dbReference>
<dbReference type="RefSeq" id="WP_109984237.1">
    <property type="nucleotide sequence ID" value="NZ_JAJUIE010000002.1"/>
</dbReference>
<dbReference type="PROSITE" id="PS01149">
    <property type="entry name" value="PSI_RSU"/>
    <property type="match status" value="1"/>
</dbReference>
<evidence type="ECO:0000313" key="6">
    <source>
        <dbReference type="EMBL" id="PWU68607.1"/>
    </source>
</evidence>
<dbReference type="InterPro" id="IPR036986">
    <property type="entry name" value="S4_RNA-bd_sf"/>
</dbReference>
<dbReference type="Pfam" id="PF00849">
    <property type="entry name" value="PseudoU_synth_2"/>
    <property type="match status" value="1"/>
</dbReference>
<dbReference type="PANTHER" id="PTHR47683">
    <property type="entry name" value="PSEUDOURIDINE SYNTHASE FAMILY PROTEIN-RELATED"/>
    <property type="match status" value="1"/>
</dbReference>
<evidence type="ECO:0000256" key="1">
    <source>
        <dbReference type="ARBA" id="ARBA00008348"/>
    </source>
</evidence>
<dbReference type="InterPro" id="IPR018496">
    <property type="entry name" value="PsdUridine_synth_RsuA/RluB_CS"/>
</dbReference>
<dbReference type="Gene3D" id="3.30.70.580">
    <property type="entry name" value="Pseudouridine synthase I, catalytic domain, N-terminal subdomain"/>
    <property type="match status" value="1"/>
</dbReference>
<accession>A0A317KYN5</accession>
<name>A0A317KYN5_9BACI</name>
<dbReference type="FunFam" id="3.30.70.580:FF:000005">
    <property type="entry name" value="Pseudouridine synthase"/>
    <property type="match status" value="1"/>
</dbReference>
<dbReference type="Gene3D" id="3.10.290.10">
    <property type="entry name" value="RNA-binding S4 domain"/>
    <property type="match status" value="1"/>
</dbReference>
<dbReference type="FunFam" id="3.10.290.10:FF:000003">
    <property type="entry name" value="Pseudouridine synthase"/>
    <property type="match status" value="1"/>
</dbReference>
<comment type="similarity">
    <text evidence="1 4">Belongs to the pseudouridine synthase RsuA family.</text>
</comment>
<protein>
    <recommendedName>
        <fullName evidence="4">Pseudouridine synthase</fullName>
        <ecNumber evidence="4">5.4.99.-</ecNumber>
    </recommendedName>
</protein>
<dbReference type="EMBL" id="QGTD01000008">
    <property type="protein sequence ID" value="PWU68607.1"/>
    <property type="molecule type" value="Genomic_DNA"/>
</dbReference>
<dbReference type="EC" id="5.4.99.-" evidence="4"/>
<comment type="caution">
    <text evidence="6">The sequence shown here is derived from an EMBL/GenBank/DDBJ whole genome shotgun (WGS) entry which is preliminary data.</text>
</comment>
<dbReference type="SUPFAM" id="SSF55174">
    <property type="entry name" value="Alpha-L RNA-binding motif"/>
    <property type="match status" value="1"/>
</dbReference>
<dbReference type="AlphaFoldDB" id="A0A317KYN5"/>
<evidence type="ECO:0000313" key="7">
    <source>
        <dbReference type="Proteomes" id="UP000245624"/>
    </source>
</evidence>
<gene>
    <name evidence="6" type="ORF">DLJ74_09240</name>
</gene>
<dbReference type="InterPro" id="IPR002942">
    <property type="entry name" value="S4_RNA-bd"/>
</dbReference>
<dbReference type="Pfam" id="PF01479">
    <property type="entry name" value="S4"/>
    <property type="match status" value="1"/>
</dbReference>
<dbReference type="GO" id="GO:0000455">
    <property type="term" value="P:enzyme-directed rRNA pseudouridine synthesis"/>
    <property type="evidence" value="ECO:0007669"/>
    <property type="project" value="UniProtKB-ARBA"/>
</dbReference>
<dbReference type="PROSITE" id="PS50889">
    <property type="entry name" value="S4"/>
    <property type="match status" value="1"/>
</dbReference>
<dbReference type="InterPro" id="IPR000748">
    <property type="entry name" value="PsdUridine_synth_RsuA/RluB/E/F"/>
</dbReference>
<dbReference type="GO" id="GO:0120159">
    <property type="term" value="F:rRNA pseudouridine synthase activity"/>
    <property type="evidence" value="ECO:0007669"/>
    <property type="project" value="UniProtKB-ARBA"/>
</dbReference>
<dbReference type="Gene3D" id="3.30.70.1560">
    <property type="entry name" value="Alpha-L RNA-binding motif"/>
    <property type="match status" value="1"/>
</dbReference>
<keyword evidence="3" id="KW-0694">RNA-binding</keyword>
<dbReference type="NCBIfam" id="TIGR00093">
    <property type="entry name" value="pseudouridine synthase"/>
    <property type="match status" value="1"/>
</dbReference>
<reference evidence="6 7" key="1">
    <citation type="submission" date="2018-05" db="EMBL/GenBank/DDBJ databases">
        <title>Genomic analysis of Gracilibacillus dipsosauri DD1 reveals novel features of a salt-tolerant amylase.</title>
        <authorList>
            <person name="Deutch C.E."/>
            <person name="Yang S."/>
        </authorList>
    </citation>
    <scope>NUCLEOTIDE SEQUENCE [LARGE SCALE GENOMIC DNA]</scope>
    <source>
        <strain evidence="6 7">DD1</strain>
    </source>
</reference>
<evidence type="ECO:0000256" key="4">
    <source>
        <dbReference type="RuleBase" id="RU003887"/>
    </source>
</evidence>
<dbReference type="InterPro" id="IPR020103">
    <property type="entry name" value="PsdUridine_synth_cat_dom_sf"/>
</dbReference>
<evidence type="ECO:0000256" key="2">
    <source>
        <dbReference type="ARBA" id="ARBA00023235"/>
    </source>
</evidence>
<dbReference type="InterPro" id="IPR050343">
    <property type="entry name" value="RsuA_PseudoU_synthase"/>
</dbReference>
<dbReference type="InterPro" id="IPR042092">
    <property type="entry name" value="PsdUridine_s_RsuA/RluB/E/F_cat"/>
</dbReference>